<gene>
    <name evidence="1" type="ORF">ACCO45_012795</name>
</gene>
<dbReference type="Proteomes" id="UP001638806">
    <property type="component" value="Unassembled WGS sequence"/>
</dbReference>
<dbReference type="EMBL" id="JBGNUJ010000012">
    <property type="protein sequence ID" value="KAL3952852.1"/>
    <property type="molecule type" value="Genomic_DNA"/>
</dbReference>
<accession>A0ACC4D904</accession>
<evidence type="ECO:0000313" key="1">
    <source>
        <dbReference type="EMBL" id="KAL3952852.1"/>
    </source>
</evidence>
<comment type="caution">
    <text evidence="1">The sequence shown here is derived from an EMBL/GenBank/DDBJ whole genome shotgun (WGS) entry which is preliminary data.</text>
</comment>
<organism evidence="1 2">
    <name type="scientific">Purpureocillium lilacinum</name>
    <name type="common">Paecilomyces lilacinus</name>
    <dbReference type="NCBI Taxonomy" id="33203"/>
    <lineage>
        <taxon>Eukaryota</taxon>
        <taxon>Fungi</taxon>
        <taxon>Dikarya</taxon>
        <taxon>Ascomycota</taxon>
        <taxon>Pezizomycotina</taxon>
        <taxon>Sordariomycetes</taxon>
        <taxon>Hypocreomycetidae</taxon>
        <taxon>Hypocreales</taxon>
        <taxon>Ophiocordycipitaceae</taxon>
        <taxon>Purpureocillium</taxon>
    </lineage>
</organism>
<sequence>MPVPGFDSLPNCALKCIVAALGGGICALADQTCLCTSELFQSNATACIAESCTRVEALATKNITMAQCGQPVLNRSGELVAISLGMYIVAAMFVMIRLGYKVFVIRIHFNMDDWFVLASAVATAPAIFVNVFGTTVNGLGQDIWNLPPHKISASIKYFWIDICLYFLDTTLTKLSIISFYIRTFPSSNVQRLLWATFTITGAWGTAFVLVGIFQCQPISHFWTQWDGLQTGQCASP</sequence>
<evidence type="ECO:0000313" key="2">
    <source>
        <dbReference type="Proteomes" id="UP001638806"/>
    </source>
</evidence>
<keyword evidence="2" id="KW-1185">Reference proteome</keyword>
<reference evidence="1" key="1">
    <citation type="submission" date="2024-12" db="EMBL/GenBank/DDBJ databases">
        <title>Comparative genomics and development of molecular markers within Purpureocillium lilacinum and among Purpureocillium species.</title>
        <authorList>
            <person name="Yeh Z.-Y."/>
            <person name="Ni N.-T."/>
            <person name="Lo P.-H."/>
            <person name="Mushyakhwo K."/>
            <person name="Lin C.-F."/>
            <person name="Nai Y.-S."/>
        </authorList>
    </citation>
    <scope>NUCLEOTIDE SEQUENCE</scope>
    <source>
        <strain evidence="1">NCHU-NPUST-175</strain>
    </source>
</reference>
<name>A0ACC4D904_PURLI</name>
<protein>
    <submittedName>
        <fullName evidence="1">Uncharacterized protein</fullName>
    </submittedName>
</protein>
<proteinExistence type="predicted"/>